<name>A0ABU1SEX0_9MICO</name>
<comment type="caution">
    <text evidence="2">The sequence shown here is derived from an EMBL/GenBank/DDBJ whole genome shotgun (WGS) entry which is preliminary data.</text>
</comment>
<proteinExistence type="predicted"/>
<reference evidence="2 3" key="1">
    <citation type="submission" date="2023-07" db="EMBL/GenBank/DDBJ databases">
        <title>Sorghum-associated microbial communities from plants grown in Nebraska, USA.</title>
        <authorList>
            <person name="Schachtman D."/>
        </authorList>
    </citation>
    <scope>NUCLEOTIDE SEQUENCE [LARGE SCALE GENOMIC DNA]</scope>
    <source>
        <strain evidence="2 3">2980</strain>
    </source>
</reference>
<keyword evidence="3" id="KW-1185">Reference proteome</keyword>
<evidence type="ECO:0000256" key="1">
    <source>
        <dbReference type="SAM" id="Phobius"/>
    </source>
</evidence>
<accession>A0ABU1SEX0</accession>
<organism evidence="2 3">
    <name type="scientific">Microbacterium resistens</name>
    <dbReference type="NCBI Taxonomy" id="156977"/>
    <lineage>
        <taxon>Bacteria</taxon>
        <taxon>Bacillati</taxon>
        <taxon>Actinomycetota</taxon>
        <taxon>Actinomycetes</taxon>
        <taxon>Micrococcales</taxon>
        <taxon>Microbacteriaceae</taxon>
        <taxon>Microbacterium</taxon>
    </lineage>
</organism>
<keyword evidence="1" id="KW-0812">Transmembrane</keyword>
<sequence>MTDQQVPEMPGASGTARIWFWWVAAFGLFAGAFSWAWYGFAQLEAQSEQGKALAAGTTMAGFAEMVGGVPLVLAHFGGLVLLGWLGWWGYRGRGVVLAFVAVLIASGIGIGLAQWLYDGELFQLGIDNDVYVP</sequence>
<evidence type="ECO:0000313" key="2">
    <source>
        <dbReference type="EMBL" id="MDR6868151.1"/>
    </source>
</evidence>
<feature type="transmembrane region" description="Helical" evidence="1">
    <location>
        <begin position="95"/>
        <end position="117"/>
    </location>
</feature>
<keyword evidence="1" id="KW-1133">Transmembrane helix</keyword>
<keyword evidence="1" id="KW-0472">Membrane</keyword>
<feature type="transmembrane region" description="Helical" evidence="1">
    <location>
        <begin position="68"/>
        <end position="88"/>
    </location>
</feature>
<dbReference type="Proteomes" id="UP001259347">
    <property type="component" value="Unassembled WGS sequence"/>
</dbReference>
<dbReference type="RefSeq" id="WP_310021684.1">
    <property type="nucleotide sequence ID" value="NZ_JAVDUM010000012.1"/>
</dbReference>
<evidence type="ECO:0000313" key="3">
    <source>
        <dbReference type="Proteomes" id="UP001259347"/>
    </source>
</evidence>
<gene>
    <name evidence="2" type="ORF">J2Y69_002762</name>
</gene>
<protein>
    <submittedName>
        <fullName evidence="2">Uncharacterized protein</fullName>
    </submittedName>
</protein>
<feature type="transmembrane region" description="Helical" evidence="1">
    <location>
        <begin position="18"/>
        <end position="38"/>
    </location>
</feature>
<dbReference type="EMBL" id="JAVDUM010000012">
    <property type="protein sequence ID" value="MDR6868151.1"/>
    <property type="molecule type" value="Genomic_DNA"/>
</dbReference>